<feature type="domain" description="GH26" evidence="6">
    <location>
        <begin position="15"/>
        <end position="319"/>
    </location>
</feature>
<reference evidence="7 8" key="1">
    <citation type="journal article" date="2016" name="Nat. Commun.">
        <title>Thousands of microbial genomes shed light on interconnected biogeochemical processes in an aquifer system.</title>
        <authorList>
            <person name="Anantharaman K."/>
            <person name="Brown C.T."/>
            <person name="Hug L.A."/>
            <person name="Sharon I."/>
            <person name="Castelle C.J."/>
            <person name="Probst A.J."/>
            <person name="Thomas B.C."/>
            <person name="Singh A."/>
            <person name="Wilkins M.J."/>
            <person name="Karaoz U."/>
            <person name="Brodie E.L."/>
            <person name="Williams K.H."/>
            <person name="Hubbard S.S."/>
            <person name="Banfield J.F."/>
        </authorList>
    </citation>
    <scope>NUCLEOTIDE SEQUENCE [LARGE SCALE GENOMIC DNA]</scope>
</reference>
<evidence type="ECO:0000313" key="7">
    <source>
        <dbReference type="EMBL" id="OGC28236.1"/>
    </source>
</evidence>
<dbReference type="Pfam" id="PF06452">
    <property type="entry name" value="CBM9_1"/>
    <property type="match status" value="1"/>
</dbReference>
<dbReference type="PANTHER" id="PTHR40079:SF4">
    <property type="entry name" value="GH26 DOMAIN-CONTAINING PROTEIN-RELATED"/>
    <property type="match status" value="1"/>
</dbReference>
<dbReference type="InterPro" id="IPR000805">
    <property type="entry name" value="Glyco_hydro_26"/>
</dbReference>
<dbReference type="GO" id="GO:0016985">
    <property type="term" value="F:mannan endo-1,4-beta-mannosidase activity"/>
    <property type="evidence" value="ECO:0007669"/>
    <property type="project" value="InterPro"/>
</dbReference>
<dbReference type="InterPro" id="IPR022790">
    <property type="entry name" value="GH26_dom"/>
</dbReference>
<dbReference type="AlphaFoldDB" id="A0A1F4T6L2"/>
<dbReference type="InterPro" id="IPR010502">
    <property type="entry name" value="Carb-bd_dom_fam9"/>
</dbReference>
<dbReference type="Proteomes" id="UP000178602">
    <property type="component" value="Unassembled WGS sequence"/>
</dbReference>
<dbReference type="SUPFAM" id="SSF51445">
    <property type="entry name" value="(Trans)glycosidases"/>
    <property type="match status" value="1"/>
</dbReference>
<dbReference type="EMBL" id="MEUG01000001">
    <property type="protein sequence ID" value="OGC28236.1"/>
    <property type="molecule type" value="Genomic_DNA"/>
</dbReference>
<sequence length="546" mass="62661">MSVIGIFSLAMIVSAAAPAAPADQACLTEKQTVYTGIFREGAPRNMNYIKQYEKQVGKKPGMIMWYQDWEQSFPMEDCQKVSEYGAIPHIVWEPWYWGDHNKVPLKDIIDGKWDEYIRGWAKGAKELNQPILLRIAHEFNIEGYPWGIVNNDKNHETYIKAYRHIVDIFKKEKADKAKFVWCFMNYSYPSENWNDWEKAYPGDKYVDWIGIDGYNWGTTQTWSEWQVFKYLFREQARRSRKLWPNKPIMVAEFGSAEKGGNKAAWIKEIPKYLATSMRDIDAIIWFDLKKETDWRINSTPQALAAYRDIMKDPIFASSAAGLSSLTVASEKIARRTAFAPRAACPIAIDGNLSEWDKTYPIVMKDASFFKEGLDWGGPEDLSGNVYLMWDDQNLYLAAEVTDRIPLVNKRVNQDVWNGDAIEMVLGTESADPKRDSFGKGDYQFGFGSGDGKTTKPQIWNWQRRRSPRGGEIAVSKVSKLNGYVLEAKIPLDFFTNGFKPAAGRKVDFDVALDDADASGQREKQLIWNGDFYFYKDPGVWGILEFK</sequence>
<keyword evidence="2 4" id="KW-0378">Hydrolase</keyword>
<protein>
    <recommendedName>
        <fullName evidence="6">GH26 domain-containing protein</fullName>
    </recommendedName>
</protein>
<dbReference type="GO" id="GO:0006080">
    <property type="term" value="P:substituted mannan metabolic process"/>
    <property type="evidence" value="ECO:0007669"/>
    <property type="project" value="InterPro"/>
</dbReference>
<evidence type="ECO:0000256" key="4">
    <source>
        <dbReference type="PROSITE-ProRule" id="PRU01100"/>
    </source>
</evidence>
<dbReference type="InterPro" id="IPR017853">
    <property type="entry name" value="GH"/>
</dbReference>
<keyword evidence="3 4" id="KW-0326">Glycosidase</keyword>
<dbReference type="SUPFAM" id="SSF49344">
    <property type="entry name" value="CBD9-like"/>
    <property type="match status" value="1"/>
</dbReference>
<dbReference type="PROSITE" id="PS51764">
    <property type="entry name" value="GH26"/>
    <property type="match status" value="1"/>
</dbReference>
<evidence type="ECO:0000256" key="1">
    <source>
        <dbReference type="ARBA" id="ARBA00007754"/>
    </source>
</evidence>
<proteinExistence type="inferred from homology"/>
<dbReference type="Gene3D" id="3.20.20.80">
    <property type="entry name" value="Glycosidases"/>
    <property type="match status" value="1"/>
</dbReference>
<dbReference type="GO" id="GO:0030246">
    <property type="term" value="F:carbohydrate binding"/>
    <property type="evidence" value="ECO:0007669"/>
    <property type="project" value="InterPro"/>
</dbReference>
<dbReference type="CDD" id="cd09619">
    <property type="entry name" value="CBM9_like_4"/>
    <property type="match status" value="1"/>
</dbReference>
<feature type="chain" id="PRO_5009514496" description="GH26 domain-containing protein" evidence="5">
    <location>
        <begin position="20"/>
        <end position="546"/>
    </location>
</feature>
<feature type="signal peptide" evidence="5">
    <location>
        <begin position="1"/>
        <end position="19"/>
    </location>
</feature>
<accession>A0A1F4T6L2</accession>
<evidence type="ECO:0000313" key="8">
    <source>
        <dbReference type="Proteomes" id="UP000178602"/>
    </source>
</evidence>
<name>A0A1F4T6L2_UNCSA</name>
<comment type="similarity">
    <text evidence="1 4">Belongs to the glycosyl hydrolase 26 family.</text>
</comment>
<dbReference type="Gene3D" id="2.60.40.1190">
    <property type="match status" value="1"/>
</dbReference>
<keyword evidence="5" id="KW-0732">Signal</keyword>
<evidence type="ECO:0000256" key="2">
    <source>
        <dbReference type="ARBA" id="ARBA00022801"/>
    </source>
</evidence>
<evidence type="ECO:0000256" key="3">
    <source>
        <dbReference type="ARBA" id="ARBA00023295"/>
    </source>
</evidence>
<feature type="active site" description="Nucleophile" evidence="4">
    <location>
        <position position="252"/>
    </location>
</feature>
<comment type="caution">
    <text evidence="7">The sequence shown here is derived from an EMBL/GenBank/DDBJ whole genome shotgun (WGS) entry which is preliminary data.</text>
</comment>
<dbReference type="Pfam" id="PF02156">
    <property type="entry name" value="Glyco_hydro_26"/>
    <property type="match status" value="1"/>
</dbReference>
<gene>
    <name evidence="7" type="ORF">A3K49_04550</name>
</gene>
<feature type="active site" description="Proton donor" evidence="4">
    <location>
        <position position="138"/>
    </location>
</feature>
<organism evidence="7 8">
    <name type="scientific">candidate division WOR-1 bacterium RIFOXYC12_FULL_54_18</name>
    <dbReference type="NCBI Taxonomy" id="1802584"/>
    <lineage>
        <taxon>Bacteria</taxon>
        <taxon>Bacillati</taxon>
        <taxon>Saganbacteria</taxon>
    </lineage>
</organism>
<evidence type="ECO:0000256" key="5">
    <source>
        <dbReference type="SAM" id="SignalP"/>
    </source>
</evidence>
<dbReference type="PANTHER" id="PTHR40079">
    <property type="entry name" value="MANNAN ENDO-1,4-BETA-MANNOSIDASE E-RELATED"/>
    <property type="match status" value="1"/>
</dbReference>
<evidence type="ECO:0000259" key="6">
    <source>
        <dbReference type="PROSITE" id="PS51764"/>
    </source>
</evidence>
<dbReference type="GO" id="GO:0016052">
    <property type="term" value="P:carbohydrate catabolic process"/>
    <property type="evidence" value="ECO:0007669"/>
    <property type="project" value="InterPro"/>
</dbReference>